<dbReference type="EMBL" id="CAXLJM020000093">
    <property type="protein sequence ID" value="CAL8132746.1"/>
    <property type="molecule type" value="Genomic_DNA"/>
</dbReference>
<reference evidence="1 2" key="1">
    <citation type="submission" date="2024-08" db="EMBL/GenBank/DDBJ databases">
        <authorList>
            <person name="Cucini C."/>
            <person name="Frati F."/>
        </authorList>
    </citation>
    <scope>NUCLEOTIDE SEQUENCE [LARGE SCALE GENOMIC DNA]</scope>
</reference>
<comment type="caution">
    <text evidence="1">The sequence shown here is derived from an EMBL/GenBank/DDBJ whole genome shotgun (WGS) entry which is preliminary data.</text>
</comment>
<evidence type="ECO:0000313" key="2">
    <source>
        <dbReference type="Proteomes" id="UP001642540"/>
    </source>
</evidence>
<gene>
    <name evidence="1" type="ORF">ODALV1_LOCUS24741</name>
</gene>
<protein>
    <recommendedName>
        <fullName evidence="3">PiggyBac transposable element-derived protein domain-containing protein</fullName>
    </recommendedName>
</protein>
<evidence type="ECO:0000313" key="1">
    <source>
        <dbReference type="EMBL" id="CAL8132746.1"/>
    </source>
</evidence>
<sequence length="152" mass="17574">MHTTFAINDIIHSLDLMATTKYIPLEAVQCRVIDPLLLTRFVNQCGCFKNNFKVLGYSADLRGNALTECKSLTMALITWKNENFIRFIQNPNPTNTLDRNGIIPDYRKRLVQFIKGITPVFMDVEDYYRSGFAAAVHEFRRKNRLLPKLQTT</sequence>
<proteinExistence type="predicted"/>
<evidence type="ECO:0008006" key="3">
    <source>
        <dbReference type="Google" id="ProtNLM"/>
    </source>
</evidence>
<accession>A0ABP1RQ62</accession>
<name>A0ABP1RQ62_9HEXA</name>
<organism evidence="1 2">
    <name type="scientific">Orchesella dallaii</name>
    <dbReference type="NCBI Taxonomy" id="48710"/>
    <lineage>
        <taxon>Eukaryota</taxon>
        <taxon>Metazoa</taxon>
        <taxon>Ecdysozoa</taxon>
        <taxon>Arthropoda</taxon>
        <taxon>Hexapoda</taxon>
        <taxon>Collembola</taxon>
        <taxon>Entomobryomorpha</taxon>
        <taxon>Entomobryoidea</taxon>
        <taxon>Orchesellidae</taxon>
        <taxon>Orchesellinae</taxon>
        <taxon>Orchesella</taxon>
    </lineage>
</organism>
<dbReference type="Proteomes" id="UP001642540">
    <property type="component" value="Unassembled WGS sequence"/>
</dbReference>
<keyword evidence="2" id="KW-1185">Reference proteome</keyword>